<reference evidence="2" key="1">
    <citation type="journal article" date="2023" name="PhytoFront">
        <title>Draft Genome Resources of Seven Strains of Tilletia horrida, Causal Agent of Kernel Smut of Rice.</title>
        <authorList>
            <person name="Khanal S."/>
            <person name="Antony Babu S."/>
            <person name="Zhou X.G."/>
        </authorList>
    </citation>
    <scope>NUCLEOTIDE SEQUENCE</scope>
    <source>
        <strain evidence="2">TX3</strain>
    </source>
</reference>
<dbReference type="Proteomes" id="UP001176521">
    <property type="component" value="Unassembled WGS sequence"/>
</dbReference>
<name>A0AAN6JI59_9BASI</name>
<organism evidence="2 3">
    <name type="scientific">Tilletia horrida</name>
    <dbReference type="NCBI Taxonomy" id="155126"/>
    <lineage>
        <taxon>Eukaryota</taxon>
        <taxon>Fungi</taxon>
        <taxon>Dikarya</taxon>
        <taxon>Basidiomycota</taxon>
        <taxon>Ustilaginomycotina</taxon>
        <taxon>Exobasidiomycetes</taxon>
        <taxon>Tilletiales</taxon>
        <taxon>Tilletiaceae</taxon>
        <taxon>Tilletia</taxon>
    </lineage>
</organism>
<dbReference type="AlphaFoldDB" id="A0AAN6JI59"/>
<feature type="region of interest" description="Disordered" evidence="1">
    <location>
        <begin position="280"/>
        <end position="299"/>
    </location>
</feature>
<feature type="compositionally biased region" description="Low complexity" evidence="1">
    <location>
        <begin position="126"/>
        <end position="150"/>
    </location>
</feature>
<protein>
    <submittedName>
        <fullName evidence="2">Uncharacterized protein</fullName>
    </submittedName>
</protein>
<proteinExistence type="predicted"/>
<keyword evidence="3" id="KW-1185">Reference proteome</keyword>
<feature type="region of interest" description="Disordered" evidence="1">
    <location>
        <begin position="114"/>
        <end position="179"/>
    </location>
</feature>
<feature type="compositionally biased region" description="Polar residues" evidence="1">
    <location>
        <begin position="281"/>
        <end position="297"/>
    </location>
</feature>
<evidence type="ECO:0000313" key="2">
    <source>
        <dbReference type="EMBL" id="KAK0522978.1"/>
    </source>
</evidence>
<comment type="caution">
    <text evidence="2">The sequence shown here is derived from an EMBL/GenBank/DDBJ whole genome shotgun (WGS) entry which is preliminary data.</text>
</comment>
<evidence type="ECO:0000313" key="3">
    <source>
        <dbReference type="Proteomes" id="UP001176521"/>
    </source>
</evidence>
<evidence type="ECO:0000256" key="1">
    <source>
        <dbReference type="SAM" id="MobiDB-lite"/>
    </source>
</evidence>
<sequence>MNVAHTRDALITAIELGSCSSPHPGDIKAYYMAVQVILSANSIIISSHGTDLVALNDIHHIRDAVTVLLAVGGPKSPTRATSSAYHAAIDVILQANLVAALSQVRDHEVDSVMSGAGTVGSEDAPSSSADLLGGSDGASSDSDDVSSGLEDVSRGSPPSGPAPTPVMASDGPTTDDKDWSTRFSTREAYELFTELFLAPASDDTHLSDDQGGQDEDEGQSANVQPDLANIEGVSDAAQADPPAPEIAADHKLHGINTSALIQQSATDAAIPSTAAPIAFSATGTTPEQGTGQASNGTPGLLQATGAFDPLHNNDLFPIAAMLQSWSTYDWALAASVMPAAAQGQSVSPWTQSPISPITMSDHTPSIGAQDKAAFHQPLVRLLQQHPLGIGVRRMFPMLKLRALKETDPQLKADDAAYVKHFEDVMNRSRTAAECIIRASSPHVHFSIRRASNDQGDFDQIYLVNPLSPFFATTQPERIWTPATGLMTALFAGM</sequence>
<gene>
    <name evidence="2" type="ORF">OC842_006300</name>
</gene>
<accession>A0AAN6JI59</accession>
<dbReference type="EMBL" id="JAPDMQ010000546">
    <property type="protein sequence ID" value="KAK0522978.1"/>
    <property type="molecule type" value="Genomic_DNA"/>
</dbReference>